<feature type="compositionally biased region" description="Low complexity" evidence="1">
    <location>
        <begin position="63"/>
        <end position="74"/>
    </location>
</feature>
<organism evidence="2 3">
    <name type="scientific">Pectobacterium phage DU_PP_II</name>
    <dbReference type="NCBI Taxonomy" id="2041489"/>
    <lineage>
        <taxon>Viruses</taxon>
        <taxon>Duplodnaviria</taxon>
        <taxon>Heunggongvirae</taxon>
        <taxon>Uroviricota</taxon>
        <taxon>Caudoviricetes</taxon>
        <taxon>Autographivirales</taxon>
        <taxon>Autotranscriptaviridae</taxon>
        <taxon>Studiervirinae</taxon>
        <taxon>Unyawovirus</taxon>
        <taxon>Unyawovirus DUPPII</taxon>
    </lineage>
</organism>
<dbReference type="EMBL" id="MF979561">
    <property type="protein sequence ID" value="ATS93692.1"/>
    <property type="molecule type" value="Genomic_DNA"/>
</dbReference>
<protein>
    <submittedName>
        <fullName evidence="2">Uncharacterized protein</fullName>
    </submittedName>
</protein>
<proteinExistence type="predicted"/>
<evidence type="ECO:0000313" key="3">
    <source>
        <dbReference type="Proteomes" id="UP000241876"/>
    </source>
</evidence>
<dbReference type="InterPro" id="IPR020134">
    <property type="entry name" value="Phage_T7-like_6.7"/>
</dbReference>
<gene>
    <name evidence="2" type="ORF">P2B40kb_p025</name>
</gene>
<accession>A0A2D2W5W6</accession>
<dbReference type="Pfam" id="PF17570">
    <property type="entry name" value="T7-like_gp67"/>
    <property type="match status" value="1"/>
</dbReference>
<evidence type="ECO:0000256" key="1">
    <source>
        <dbReference type="SAM" id="MobiDB-lite"/>
    </source>
</evidence>
<keyword evidence="3" id="KW-1185">Reference proteome</keyword>
<reference evidence="2 3" key="1">
    <citation type="submission" date="2017-09" db="EMBL/GenBank/DDBJ databases">
        <title>Complete genome sequence of bacteriophage (DU_PP_II) infecting Pectobacterium spp.</title>
        <authorList>
            <person name="Park T.-H."/>
        </authorList>
    </citation>
    <scope>NUCLEOTIDE SEQUENCE [LARGE SCALE GENOMIC DNA]</scope>
</reference>
<dbReference type="Proteomes" id="UP000241876">
    <property type="component" value="Genome"/>
</dbReference>
<evidence type="ECO:0000313" key="2">
    <source>
        <dbReference type="EMBL" id="ATS93692.1"/>
    </source>
</evidence>
<feature type="region of interest" description="Disordered" evidence="1">
    <location>
        <begin position="1"/>
        <end position="88"/>
    </location>
</feature>
<name>A0A2D2W5W6_9CAUD</name>
<sequence length="88" mass="9018">MCFSPKIKTPQIDTNAMRAVDPAPLTAEPKAVQFGGSDDDSTSSSSEVGTGNSKANAKVKLDSPTSSPTSSKTKSGVRKSIANKAFGV</sequence>